<dbReference type="PATRIC" id="fig|82380.10.peg.172"/>
<feature type="compositionally biased region" description="Polar residues" evidence="10">
    <location>
        <begin position="52"/>
        <end position="65"/>
    </location>
</feature>
<keyword evidence="8 9" id="KW-0472">Membrane</keyword>
<organism evidence="11 12">
    <name type="scientific">Microbacterium oxydans</name>
    <dbReference type="NCBI Taxonomy" id="82380"/>
    <lineage>
        <taxon>Bacteria</taxon>
        <taxon>Bacillati</taxon>
        <taxon>Actinomycetota</taxon>
        <taxon>Actinomycetes</taxon>
        <taxon>Micrococcales</taxon>
        <taxon>Microbacteriaceae</taxon>
        <taxon>Microbacterium</taxon>
    </lineage>
</organism>
<keyword evidence="4 9" id="KW-0812">Transmembrane</keyword>
<keyword evidence="5 9" id="KW-0653">Protein transport</keyword>
<name>A0A0F0L1G8_9MICO</name>
<dbReference type="AlphaFoldDB" id="A0A0F0L1G8"/>
<comment type="similarity">
    <text evidence="9">Belongs to the TatA/E family.</text>
</comment>
<dbReference type="Proteomes" id="UP000033725">
    <property type="component" value="Unassembled WGS sequence"/>
</dbReference>
<keyword evidence="2 9" id="KW-0813">Transport</keyword>
<keyword evidence="3 9" id="KW-1003">Cell membrane</keyword>
<evidence type="ECO:0000256" key="3">
    <source>
        <dbReference type="ARBA" id="ARBA00022475"/>
    </source>
</evidence>
<dbReference type="GO" id="GO:0043953">
    <property type="term" value="P:protein transport by the Tat complex"/>
    <property type="evidence" value="ECO:0007669"/>
    <property type="project" value="UniProtKB-UniRule"/>
</dbReference>
<dbReference type="Gene3D" id="1.20.5.3310">
    <property type="match status" value="1"/>
</dbReference>
<dbReference type="Pfam" id="PF02416">
    <property type="entry name" value="TatA_B_E"/>
    <property type="match status" value="1"/>
</dbReference>
<sequence length="81" mass="8507">MFANLTGWHMIILLVVILLLFGAAKLPALAKSVGQSARILKGEIRESRAEDQASTDVAETSQQHGSAPMAAPRAAGPRPTA</sequence>
<evidence type="ECO:0000256" key="9">
    <source>
        <dbReference type="HAMAP-Rule" id="MF_00236"/>
    </source>
</evidence>
<dbReference type="GO" id="GO:0008320">
    <property type="term" value="F:protein transmembrane transporter activity"/>
    <property type="evidence" value="ECO:0007669"/>
    <property type="project" value="UniProtKB-UniRule"/>
</dbReference>
<evidence type="ECO:0000313" key="11">
    <source>
        <dbReference type="EMBL" id="KJL26529.1"/>
    </source>
</evidence>
<feature type="compositionally biased region" description="Low complexity" evidence="10">
    <location>
        <begin position="67"/>
        <end position="81"/>
    </location>
</feature>
<dbReference type="GO" id="GO:0033281">
    <property type="term" value="C:TAT protein transport complex"/>
    <property type="evidence" value="ECO:0007669"/>
    <property type="project" value="UniProtKB-UniRule"/>
</dbReference>
<reference evidence="11 12" key="1">
    <citation type="submission" date="2015-02" db="EMBL/GenBank/DDBJ databases">
        <title>Draft genome sequences of ten Microbacterium spp. with emphasis on heavy metal contaminated environments.</title>
        <authorList>
            <person name="Corretto E."/>
        </authorList>
    </citation>
    <scope>NUCLEOTIDE SEQUENCE [LARGE SCALE GENOMIC DNA]</scope>
    <source>
        <strain evidence="11 12">BEL163</strain>
    </source>
</reference>
<keyword evidence="6 9" id="KW-1133">Transmembrane helix</keyword>
<feature type="region of interest" description="Disordered" evidence="10">
    <location>
        <begin position="44"/>
        <end position="81"/>
    </location>
</feature>
<comment type="function">
    <text evidence="9">Part of the twin-arginine translocation (Tat) system that transports large folded proteins containing a characteristic twin-arginine motif in their signal peptide across membranes. TatA could form the protein-conducting channel of the Tat system.</text>
</comment>
<evidence type="ECO:0000256" key="2">
    <source>
        <dbReference type="ARBA" id="ARBA00022448"/>
    </source>
</evidence>
<evidence type="ECO:0000256" key="7">
    <source>
        <dbReference type="ARBA" id="ARBA00023010"/>
    </source>
</evidence>
<dbReference type="PANTHER" id="PTHR42982:SF8">
    <property type="entry name" value="SEC-INDEPENDENT PROTEIN TRANSLOCASE PROTEIN TATA"/>
    <property type="match status" value="1"/>
</dbReference>
<accession>A0A0F0L1G8</accession>
<evidence type="ECO:0000256" key="4">
    <source>
        <dbReference type="ARBA" id="ARBA00022692"/>
    </source>
</evidence>
<comment type="subcellular location">
    <subcellularLocation>
        <location evidence="1 9">Cell membrane</location>
        <topology evidence="1 9">Single-pass membrane protein</topology>
    </subcellularLocation>
</comment>
<evidence type="ECO:0000313" key="12">
    <source>
        <dbReference type="Proteomes" id="UP000033725"/>
    </source>
</evidence>
<keyword evidence="7 9" id="KW-0811">Translocation</keyword>
<dbReference type="PANTHER" id="PTHR42982">
    <property type="entry name" value="SEC-INDEPENDENT PROTEIN TRANSLOCASE PROTEIN TATA"/>
    <property type="match status" value="1"/>
</dbReference>
<evidence type="ECO:0000256" key="10">
    <source>
        <dbReference type="SAM" id="MobiDB-lite"/>
    </source>
</evidence>
<evidence type="ECO:0000256" key="5">
    <source>
        <dbReference type="ARBA" id="ARBA00022927"/>
    </source>
</evidence>
<evidence type="ECO:0000256" key="8">
    <source>
        <dbReference type="ARBA" id="ARBA00023136"/>
    </source>
</evidence>
<protein>
    <recommendedName>
        <fullName evidence="9">Sec-independent protein translocase protein TatA</fullName>
    </recommendedName>
</protein>
<dbReference type="EMBL" id="JYIV01000010">
    <property type="protein sequence ID" value="KJL26529.1"/>
    <property type="molecule type" value="Genomic_DNA"/>
</dbReference>
<dbReference type="OrthoDB" id="5245163at2"/>
<evidence type="ECO:0000256" key="6">
    <source>
        <dbReference type="ARBA" id="ARBA00022989"/>
    </source>
</evidence>
<dbReference type="RefSeq" id="WP_045262155.1">
    <property type="nucleotide sequence ID" value="NZ_JYIV01000010.1"/>
</dbReference>
<comment type="caution">
    <text evidence="11">The sequence shown here is derived from an EMBL/GenBank/DDBJ whole genome shotgun (WGS) entry which is preliminary data.</text>
</comment>
<dbReference type="InterPro" id="IPR006312">
    <property type="entry name" value="TatA/E"/>
</dbReference>
<gene>
    <name evidence="11" type="primary">tatA_1</name>
    <name evidence="9" type="synonym">tatA</name>
    <name evidence="11" type="ORF">RN51_00172</name>
</gene>
<dbReference type="HAMAP" id="MF_00236">
    <property type="entry name" value="TatA_E"/>
    <property type="match status" value="1"/>
</dbReference>
<comment type="subunit">
    <text evidence="9">The Tat system comprises two distinct complexes: a TatABC complex, containing multiple copies of TatA, TatB and TatC subunits, and a separate TatA complex, containing only TatA subunits. Substrates initially bind to the TatABC complex, which probably triggers association of the separate TatA complex to form the active translocon.</text>
</comment>
<evidence type="ECO:0000256" key="1">
    <source>
        <dbReference type="ARBA" id="ARBA00004162"/>
    </source>
</evidence>
<proteinExistence type="inferred from homology"/>
<dbReference type="InterPro" id="IPR003369">
    <property type="entry name" value="TatA/B/E"/>
</dbReference>